<dbReference type="SMART" id="SM00467">
    <property type="entry name" value="GS"/>
    <property type="match status" value="1"/>
</dbReference>
<gene>
    <name evidence="14" type="ORF">OFUS_LOCUS14082</name>
</gene>
<dbReference type="OrthoDB" id="69842at2759"/>
<dbReference type="Gene3D" id="1.10.510.10">
    <property type="entry name" value="Transferase(Phosphotransferase) domain 1"/>
    <property type="match status" value="1"/>
</dbReference>
<comment type="subcellular location">
    <subcellularLocation>
        <location evidence="1 13">Membrane</location>
        <topology evidence="1 13">Single-pass type I membrane protein</topology>
    </subcellularLocation>
</comment>
<keyword evidence="10 13" id="KW-1133">Transmembrane helix</keyword>
<dbReference type="SUPFAM" id="SSF57302">
    <property type="entry name" value="Snake toxin-like"/>
    <property type="match status" value="1"/>
</dbReference>
<evidence type="ECO:0000256" key="12">
    <source>
        <dbReference type="ARBA" id="ARBA00023170"/>
    </source>
</evidence>
<evidence type="ECO:0000256" key="1">
    <source>
        <dbReference type="ARBA" id="ARBA00004479"/>
    </source>
</evidence>
<evidence type="ECO:0000256" key="11">
    <source>
        <dbReference type="ARBA" id="ARBA00023136"/>
    </source>
</evidence>
<dbReference type="GO" id="GO:0043235">
    <property type="term" value="C:receptor complex"/>
    <property type="evidence" value="ECO:0007669"/>
    <property type="project" value="InterPro"/>
</dbReference>
<dbReference type="Pfam" id="PF01064">
    <property type="entry name" value="Activin_recp"/>
    <property type="match status" value="1"/>
</dbReference>
<keyword evidence="9 13" id="KW-0067">ATP-binding</keyword>
<dbReference type="GO" id="GO:0005886">
    <property type="term" value="C:plasma membrane"/>
    <property type="evidence" value="ECO:0007669"/>
    <property type="project" value="TreeGrafter"/>
</dbReference>
<keyword evidence="7 13" id="KW-0547">Nucleotide-binding</keyword>
<dbReference type="PROSITE" id="PS50011">
    <property type="entry name" value="PROTEIN_KINASE_DOM"/>
    <property type="match status" value="1"/>
</dbReference>
<keyword evidence="8 13" id="KW-0418">Kinase</keyword>
<dbReference type="InterPro" id="IPR045860">
    <property type="entry name" value="Snake_toxin-like_sf"/>
</dbReference>
<protein>
    <recommendedName>
        <fullName evidence="13">Serine/threonine-protein kinase receptor</fullName>
        <ecNumber evidence="13">2.7.11.30</ecNumber>
    </recommendedName>
</protein>
<dbReference type="EC" id="2.7.11.30" evidence="13"/>
<evidence type="ECO:0000313" key="14">
    <source>
        <dbReference type="EMBL" id="CAH1788584.1"/>
    </source>
</evidence>
<keyword evidence="13" id="KW-0464">Manganese</keyword>
<keyword evidence="15" id="KW-1185">Reference proteome</keyword>
<dbReference type="InterPro" id="IPR017441">
    <property type="entry name" value="Protein_kinase_ATP_BS"/>
</dbReference>
<accession>A0A8J1UG02</accession>
<organism evidence="14 15">
    <name type="scientific">Owenia fusiformis</name>
    <name type="common">Polychaete worm</name>
    <dbReference type="NCBI Taxonomy" id="6347"/>
    <lineage>
        <taxon>Eukaryota</taxon>
        <taxon>Metazoa</taxon>
        <taxon>Spiralia</taxon>
        <taxon>Lophotrochozoa</taxon>
        <taxon>Annelida</taxon>
        <taxon>Polychaeta</taxon>
        <taxon>Sedentaria</taxon>
        <taxon>Canalipalpata</taxon>
        <taxon>Sabellida</taxon>
        <taxon>Oweniida</taxon>
        <taxon>Oweniidae</taxon>
        <taxon>Owenia</taxon>
    </lineage>
</organism>
<keyword evidence="3 13" id="KW-0723">Serine/threonine-protein kinase</keyword>
<dbReference type="InterPro" id="IPR000333">
    <property type="entry name" value="TGFB_receptor"/>
</dbReference>
<sequence>MMPKMAAFRLLLIVNVLLCVAEVTGISCHCNEQASCDDKNNETCDAGEGGACYKQVHRNEETNEPITAYGCFEEADLKPDNRPLRCANTEKIRHVKVIECCSSKDYCNKWMNVTLKTLPTKVPKPTKTVGALGLSWWELTLLIGIPVAFICIMGVAFFLYVKHQKDRRYLSHRYPIHSTGPLHLQDEYEGLMPANSTLKDLISSGTCSGSSGSGLPLLVQRTVARQIQLYETIGLGRYGKVLRGRWRGENVAVKIVQAREEQSWSRESELYQTSMLRHENILGFIAADNKDVGPWTELWLVTDYHENGSLFDYLNKYEIDTPGMIKLVTSTASGLAHLHMEIVGVQGKPAIAHRDLKSKNILVKWNHTCCIADLGLAVRHESATDTVDVAHNPNRVGTKRYMAPEILDETINTSHFESFKRADVYALGLVLWEIARRCNACGIVEDYQLPYYDVVPSDPTMEEMKKIVCCDKQRPSIPNRWQGNESMRIMGKLMRECWYHNGAARLTALRIKKTLASLKESHDIKV</sequence>
<comment type="catalytic activity">
    <reaction evidence="13">
        <text>L-threonyl-[receptor-protein] + ATP = O-phospho-L-threonyl-[receptor-protein] + ADP + H(+)</text>
        <dbReference type="Rhea" id="RHEA:44880"/>
        <dbReference type="Rhea" id="RHEA-COMP:11024"/>
        <dbReference type="Rhea" id="RHEA-COMP:11025"/>
        <dbReference type="ChEBI" id="CHEBI:15378"/>
        <dbReference type="ChEBI" id="CHEBI:30013"/>
        <dbReference type="ChEBI" id="CHEBI:30616"/>
        <dbReference type="ChEBI" id="CHEBI:61977"/>
        <dbReference type="ChEBI" id="CHEBI:456216"/>
        <dbReference type="EC" id="2.7.11.30"/>
    </reaction>
</comment>
<dbReference type="EMBL" id="CAIIXF020000007">
    <property type="protein sequence ID" value="CAH1788584.1"/>
    <property type="molecule type" value="Genomic_DNA"/>
</dbReference>
<dbReference type="PANTHER" id="PTHR23255">
    <property type="entry name" value="TRANSFORMING GROWTH FACTOR-BETA RECEPTOR TYPE I AND II"/>
    <property type="match status" value="1"/>
</dbReference>
<evidence type="ECO:0000256" key="7">
    <source>
        <dbReference type="ARBA" id="ARBA00022741"/>
    </source>
</evidence>
<keyword evidence="5 13" id="KW-0812">Transmembrane</keyword>
<dbReference type="PIRSF" id="PIRSF037393">
    <property type="entry name" value="TGFRII"/>
    <property type="match status" value="1"/>
</dbReference>
<evidence type="ECO:0000256" key="9">
    <source>
        <dbReference type="ARBA" id="ARBA00022840"/>
    </source>
</evidence>
<evidence type="ECO:0000256" key="5">
    <source>
        <dbReference type="ARBA" id="ARBA00022692"/>
    </source>
</evidence>
<dbReference type="InterPro" id="IPR017194">
    <property type="entry name" value="Transform_growth_fac-b_typ-2"/>
</dbReference>
<dbReference type="InterPro" id="IPR003605">
    <property type="entry name" value="GS_dom"/>
</dbReference>
<keyword evidence="13" id="KW-0479">Metal-binding</keyword>
<comment type="cofactor">
    <cofactor evidence="13">
        <name>Mg(2+)</name>
        <dbReference type="ChEBI" id="CHEBI:18420"/>
    </cofactor>
    <cofactor evidence="13">
        <name>Mn(2+)</name>
        <dbReference type="ChEBI" id="CHEBI:29035"/>
    </cofactor>
</comment>
<feature type="transmembrane region" description="Helical" evidence="13">
    <location>
        <begin position="136"/>
        <end position="161"/>
    </location>
</feature>
<reference evidence="14" key="1">
    <citation type="submission" date="2022-03" db="EMBL/GenBank/DDBJ databases">
        <authorList>
            <person name="Martin C."/>
        </authorList>
    </citation>
    <scope>NUCLEOTIDE SEQUENCE</scope>
</reference>
<evidence type="ECO:0000256" key="8">
    <source>
        <dbReference type="ARBA" id="ARBA00022777"/>
    </source>
</evidence>
<dbReference type="GO" id="GO:0004675">
    <property type="term" value="F:transmembrane receptor protein serine/threonine kinase activity"/>
    <property type="evidence" value="ECO:0007669"/>
    <property type="project" value="UniProtKB-EC"/>
</dbReference>
<evidence type="ECO:0000256" key="3">
    <source>
        <dbReference type="ARBA" id="ARBA00022527"/>
    </source>
</evidence>
<dbReference type="InterPro" id="IPR000472">
    <property type="entry name" value="Activin_recp"/>
</dbReference>
<keyword evidence="13" id="KW-0460">Magnesium</keyword>
<dbReference type="Gene3D" id="3.30.200.20">
    <property type="entry name" value="Phosphorylase Kinase, domain 1"/>
    <property type="match status" value="1"/>
</dbReference>
<dbReference type="SUPFAM" id="SSF56112">
    <property type="entry name" value="Protein kinase-like (PK-like)"/>
    <property type="match status" value="1"/>
</dbReference>
<dbReference type="FunFam" id="1.10.510.10:FF:000045">
    <property type="entry name" value="Receptor protein serine/threonine kinase"/>
    <property type="match status" value="1"/>
</dbReference>
<dbReference type="AlphaFoldDB" id="A0A8J1UG02"/>
<keyword evidence="4 13" id="KW-0808">Transferase</keyword>
<evidence type="ECO:0000256" key="10">
    <source>
        <dbReference type="ARBA" id="ARBA00022989"/>
    </source>
</evidence>
<comment type="caution">
    <text evidence="14">The sequence shown here is derived from an EMBL/GenBank/DDBJ whole genome shotgun (WGS) entry which is preliminary data.</text>
</comment>
<dbReference type="PROSITE" id="PS00108">
    <property type="entry name" value="PROTEIN_KINASE_ST"/>
    <property type="match status" value="1"/>
</dbReference>
<keyword evidence="6" id="KW-0732">Signal</keyword>
<proteinExistence type="inferred from homology"/>
<evidence type="ECO:0000256" key="4">
    <source>
        <dbReference type="ARBA" id="ARBA00022679"/>
    </source>
</evidence>
<dbReference type="InterPro" id="IPR000719">
    <property type="entry name" value="Prot_kinase_dom"/>
</dbReference>
<evidence type="ECO:0000313" key="15">
    <source>
        <dbReference type="Proteomes" id="UP000749559"/>
    </source>
</evidence>
<dbReference type="InterPro" id="IPR011009">
    <property type="entry name" value="Kinase-like_dom_sf"/>
</dbReference>
<dbReference type="PROSITE" id="PS51256">
    <property type="entry name" value="GS"/>
    <property type="match status" value="1"/>
</dbReference>
<keyword evidence="12 13" id="KW-0675">Receptor</keyword>
<dbReference type="Pfam" id="PF08515">
    <property type="entry name" value="TGF_beta_GS"/>
    <property type="match status" value="1"/>
</dbReference>
<dbReference type="Pfam" id="PF00069">
    <property type="entry name" value="Pkinase"/>
    <property type="match status" value="1"/>
</dbReference>
<name>A0A8J1UG02_OWEFU</name>
<evidence type="ECO:0000256" key="13">
    <source>
        <dbReference type="RuleBase" id="RU361271"/>
    </source>
</evidence>
<evidence type="ECO:0000256" key="6">
    <source>
        <dbReference type="ARBA" id="ARBA00022729"/>
    </source>
</evidence>
<dbReference type="SMART" id="SM00220">
    <property type="entry name" value="S_TKc"/>
    <property type="match status" value="1"/>
</dbReference>
<dbReference type="PROSITE" id="PS00107">
    <property type="entry name" value="PROTEIN_KINASE_ATP"/>
    <property type="match status" value="1"/>
</dbReference>
<dbReference type="InterPro" id="IPR008271">
    <property type="entry name" value="Ser/Thr_kinase_AS"/>
</dbReference>
<dbReference type="GO" id="GO:0005524">
    <property type="term" value="F:ATP binding"/>
    <property type="evidence" value="ECO:0007669"/>
    <property type="project" value="UniProtKB-UniRule"/>
</dbReference>
<keyword evidence="11 13" id="KW-0472">Membrane</keyword>
<comment type="similarity">
    <text evidence="2 13">Belongs to the protein kinase superfamily. TKL Ser/Thr protein kinase family. TGFB receptor subfamily.</text>
</comment>
<dbReference type="Gene3D" id="2.10.60.10">
    <property type="entry name" value="CD59"/>
    <property type="match status" value="1"/>
</dbReference>
<dbReference type="GO" id="GO:0046872">
    <property type="term" value="F:metal ion binding"/>
    <property type="evidence" value="ECO:0007669"/>
    <property type="project" value="UniProtKB-KW"/>
</dbReference>
<dbReference type="GO" id="GO:0071363">
    <property type="term" value="P:cellular response to growth factor stimulus"/>
    <property type="evidence" value="ECO:0007669"/>
    <property type="project" value="TreeGrafter"/>
</dbReference>
<evidence type="ECO:0000256" key="2">
    <source>
        <dbReference type="ARBA" id="ARBA00009605"/>
    </source>
</evidence>
<dbReference type="PRINTS" id="PR00653">
    <property type="entry name" value="ACTIVIN2R"/>
</dbReference>
<dbReference type="PANTHER" id="PTHR23255:SF71">
    <property type="entry name" value="RECEPTOR PROTEIN SERINE_THREONINE KINASE"/>
    <property type="match status" value="1"/>
</dbReference>
<dbReference type="Proteomes" id="UP000749559">
    <property type="component" value="Unassembled WGS sequence"/>
</dbReference>
<dbReference type="CDD" id="cd14143">
    <property type="entry name" value="STKc_TGFbR1_ACVR1b_ACVR1c"/>
    <property type="match status" value="1"/>
</dbReference>